<evidence type="ECO:0000313" key="3">
    <source>
        <dbReference type="Proteomes" id="UP000823674"/>
    </source>
</evidence>
<dbReference type="InterPro" id="IPR036314">
    <property type="entry name" value="SOD_C_sf"/>
</dbReference>
<protein>
    <recommendedName>
        <fullName evidence="1">Manganese/iron superoxide dismutase C-terminal domain-containing protein</fullName>
    </recommendedName>
</protein>
<dbReference type="SUPFAM" id="SSF54719">
    <property type="entry name" value="Fe,Mn superoxide dismutase (SOD), C-terminal domain"/>
    <property type="match status" value="1"/>
</dbReference>
<dbReference type="InterPro" id="IPR019832">
    <property type="entry name" value="Mn/Fe_SOD_C"/>
</dbReference>
<keyword evidence="3" id="KW-1185">Reference proteome</keyword>
<dbReference type="Gene3D" id="3.55.40.20">
    <property type="entry name" value="Iron/manganese superoxide dismutase, C-terminal domain"/>
    <property type="match status" value="1"/>
</dbReference>
<dbReference type="PANTHER" id="PTHR42769">
    <property type="entry name" value="SUPEROXIDE DISMUTASE"/>
    <property type="match status" value="1"/>
</dbReference>
<dbReference type="EMBL" id="JADBGQ010000010">
    <property type="protein sequence ID" value="KAG5375310.1"/>
    <property type="molecule type" value="Genomic_DNA"/>
</dbReference>
<evidence type="ECO:0000313" key="2">
    <source>
        <dbReference type="EMBL" id="KAG5375310.1"/>
    </source>
</evidence>
<evidence type="ECO:0000259" key="1">
    <source>
        <dbReference type="Pfam" id="PF02777"/>
    </source>
</evidence>
<proteinExistence type="predicted"/>
<feature type="domain" description="Manganese/iron superoxide dismutase C-terminal" evidence="1">
    <location>
        <begin position="238"/>
        <end position="316"/>
    </location>
</feature>
<dbReference type="PANTHER" id="PTHR42769:SF3">
    <property type="entry name" value="SUPEROXIDE DISMUTASE [FE] 2, CHLOROPLASTIC"/>
    <property type="match status" value="1"/>
</dbReference>
<name>A0ABQ7KP62_BRACM</name>
<accession>A0ABQ7KP62</accession>
<comment type="caution">
    <text evidence="2">The sequence shown here is derived from an EMBL/GenBank/DDBJ whole genome shotgun (WGS) entry which is preliminary data.</text>
</comment>
<dbReference type="Proteomes" id="UP000823674">
    <property type="component" value="Chromosome A10"/>
</dbReference>
<reference evidence="2 3" key="1">
    <citation type="submission" date="2021-03" db="EMBL/GenBank/DDBJ databases">
        <authorList>
            <person name="King G.J."/>
            <person name="Bancroft I."/>
            <person name="Baten A."/>
            <person name="Bloomfield J."/>
            <person name="Borpatragohain P."/>
            <person name="He Z."/>
            <person name="Irish N."/>
            <person name="Irwin J."/>
            <person name="Liu K."/>
            <person name="Mauleon R.P."/>
            <person name="Moore J."/>
            <person name="Morris R."/>
            <person name="Ostergaard L."/>
            <person name="Wang B."/>
            <person name="Wells R."/>
        </authorList>
    </citation>
    <scope>NUCLEOTIDE SEQUENCE [LARGE SCALE GENOMIC DNA]</scope>
    <source>
        <strain evidence="2">R-o-18</strain>
        <tissue evidence="2">Leaf</tissue>
    </source>
</reference>
<gene>
    <name evidence="2" type="primary">A10p009440.1_BraROA</name>
    <name evidence="2" type="ORF">IGI04_039906</name>
</gene>
<organism evidence="2 3">
    <name type="scientific">Brassica rapa subsp. trilocularis</name>
    <dbReference type="NCBI Taxonomy" id="1813537"/>
    <lineage>
        <taxon>Eukaryota</taxon>
        <taxon>Viridiplantae</taxon>
        <taxon>Streptophyta</taxon>
        <taxon>Embryophyta</taxon>
        <taxon>Tracheophyta</taxon>
        <taxon>Spermatophyta</taxon>
        <taxon>Magnoliopsida</taxon>
        <taxon>eudicotyledons</taxon>
        <taxon>Gunneridae</taxon>
        <taxon>Pentapetalae</taxon>
        <taxon>rosids</taxon>
        <taxon>malvids</taxon>
        <taxon>Brassicales</taxon>
        <taxon>Brassicaceae</taxon>
        <taxon>Brassiceae</taxon>
        <taxon>Brassica</taxon>
    </lineage>
</organism>
<sequence>MNFRSPSSHTSDLLLSILQICSSDIRRAFKREKPDQSLGSGVRSAHERPCRRRSPSFSFLFVSFCFICAVPPRSLCLSSGSATNRHRWLGGWSNDAIDGRLQIRWSGLHVQVLVSEDGGYPRSVVVDFFLGGGGLLRSTVADSSFREGETHLAPPSPAFGHGEWRFAKLHTAVFGSLSLFRCWLLCLPSRLCLCLADELSEEDDALRKRGRRQVKKEEFGFEIALGAMEFSVRCDPAKLQKRFKAAAASNFGSGWTWLAYKANRLDVANAINPLPTEEDKKLVIVKTPNAVNPLVWDYSPLLAIDTWENRRAEYINIFMGNSKHEARICNGSSSSKRTRRNIYRR</sequence>
<dbReference type="Pfam" id="PF02777">
    <property type="entry name" value="Sod_Fe_C"/>
    <property type="match status" value="1"/>
</dbReference>